<keyword evidence="2" id="KW-0479">Metal-binding</keyword>
<name>A0A6P3W1X9_CLUHA</name>
<reference evidence="10" key="1">
    <citation type="submission" date="2025-08" db="UniProtKB">
        <authorList>
            <consortium name="RefSeq"/>
        </authorList>
    </citation>
    <scope>IDENTIFICATION</scope>
</reference>
<dbReference type="CTD" id="84268"/>
<feature type="domain" description="RPA-interacting protein central" evidence="7">
    <location>
        <begin position="52"/>
        <end position="129"/>
    </location>
</feature>
<dbReference type="PANTHER" id="PTHR31742:SF1">
    <property type="entry name" value="RPA-INTERACTING PROTEIN"/>
    <property type="match status" value="1"/>
</dbReference>
<dbReference type="GO" id="GO:0008270">
    <property type="term" value="F:zinc ion binding"/>
    <property type="evidence" value="ECO:0007669"/>
    <property type="project" value="UniProtKB-KW"/>
</dbReference>
<evidence type="ECO:0000256" key="4">
    <source>
        <dbReference type="ARBA" id="ARBA00022833"/>
    </source>
</evidence>
<evidence type="ECO:0000256" key="5">
    <source>
        <dbReference type="ARBA" id="ARBA00023242"/>
    </source>
</evidence>
<evidence type="ECO:0000256" key="3">
    <source>
        <dbReference type="ARBA" id="ARBA00022771"/>
    </source>
</evidence>
<dbReference type="Proteomes" id="UP000515152">
    <property type="component" value="Chromosome 15"/>
</dbReference>
<proteinExistence type="predicted"/>
<dbReference type="RefSeq" id="XP_012687504.1">
    <property type="nucleotide sequence ID" value="XM_012832050.3"/>
</dbReference>
<protein>
    <submittedName>
        <fullName evidence="10">RPA-interacting protein</fullName>
    </submittedName>
</protein>
<dbReference type="InterPro" id="IPR028156">
    <property type="entry name" value="RIP"/>
</dbReference>
<keyword evidence="9" id="KW-1185">Reference proteome</keyword>
<sequence length="223" mass="25206">MEALKHRTRYGPPVPWKETYRKRCFERLKTGRSRLLERYRQAGDSDGTGKGSMVEEIMQEEWSTLQSSEGRLASPWNNVGRDLFGAVHQDDEFSVLQEIQQELLAEELAILEDYHRNMQFEEQALNALVEGMEDCGLIICPVCFANNMTVTSHFISCPCGLYINTLGRNVSPAVLRTLLEQHVTHHTDTECPHNPVFSMVINMDSSSSLMASCGACDYLSVVL</sequence>
<dbReference type="GO" id="GO:0016605">
    <property type="term" value="C:PML body"/>
    <property type="evidence" value="ECO:0007669"/>
    <property type="project" value="TreeGrafter"/>
</dbReference>
<accession>A0A6P3W1X9</accession>
<evidence type="ECO:0000259" key="7">
    <source>
        <dbReference type="Pfam" id="PF14767"/>
    </source>
</evidence>
<dbReference type="InterPro" id="IPR028159">
    <property type="entry name" value="RPA_interact_C_dom"/>
</dbReference>
<dbReference type="OrthoDB" id="435311at2759"/>
<gene>
    <name evidence="10" type="primary">rpain</name>
</gene>
<feature type="domain" description="RPA-interacting protein N-terminal" evidence="6">
    <location>
        <begin position="13"/>
        <end position="42"/>
    </location>
</feature>
<dbReference type="Pfam" id="PF14767">
    <property type="entry name" value="RPA_interact_M"/>
    <property type="match status" value="1"/>
</dbReference>
<evidence type="ECO:0000259" key="8">
    <source>
        <dbReference type="Pfam" id="PF14768"/>
    </source>
</evidence>
<dbReference type="GeneID" id="105904197"/>
<feature type="domain" description="RPA-interacting protein C-terminal" evidence="8">
    <location>
        <begin position="139"/>
        <end position="220"/>
    </location>
</feature>
<keyword evidence="4" id="KW-0862">Zinc</keyword>
<dbReference type="InterPro" id="IPR028155">
    <property type="entry name" value="RPA_interact_central"/>
</dbReference>
<evidence type="ECO:0000313" key="10">
    <source>
        <dbReference type="RefSeq" id="XP_012687504.1"/>
    </source>
</evidence>
<dbReference type="AlphaFoldDB" id="A0A6P3W1X9"/>
<comment type="subcellular location">
    <subcellularLocation>
        <location evidence="1">Nucleus</location>
    </subcellularLocation>
</comment>
<dbReference type="PANTHER" id="PTHR31742">
    <property type="entry name" value="RPA-INTERACTING PROTEIN RPAIN"/>
    <property type="match status" value="1"/>
</dbReference>
<dbReference type="KEGG" id="char:105904197"/>
<keyword evidence="3" id="KW-0863">Zinc-finger</keyword>
<organism evidence="9 10">
    <name type="scientific">Clupea harengus</name>
    <name type="common">Atlantic herring</name>
    <dbReference type="NCBI Taxonomy" id="7950"/>
    <lineage>
        <taxon>Eukaryota</taxon>
        <taxon>Metazoa</taxon>
        <taxon>Chordata</taxon>
        <taxon>Craniata</taxon>
        <taxon>Vertebrata</taxon>
        <taxon>Euteleostomi</taxon>
        <taxon>Actinopterygii</taxon>
        <taxon>Neopterygii</taxon>
        <taxon>Teleostei</taxon>
        <taxon>Clupei</taxon>
        <taxon>Clupeiformes</taxon>
        <taxon>Clupeoidei</taxon>
        <taxon>Clupeidae</taxon>
        <taxon>Clupea</taxon>
    </lineage>
</organism>
<keyword evidence="5" id="KW-0539">Nucleus</keyword>
<evidence type="ECO:0000313" key="9">
    <source>
        <dbReference type="Proteomes" id="UP000515152"/>
    </source>
</evidence>
<dbReference type="GO" id="GO:0006606">
    <property type="term" value="P:protein import into nucleus"/>
    <property type="evidence" value="ECO:0007669"/>
    <property type="project" value="TreeGrafter"/>
</dbReference>
<dbReference type="Pfam" id="PF14768">
    <property type="entry name" value="RPA_interact_C"/>
    <property type="match status" value="1"/>
</dbReference>
<evidence type="ECO:0000256" key="1">
    <source>
        <dbReference type="ARBA" id="ARBA00004123"/>
    </source>
</evidence>
<evidence type="ECO:0000259" key="6">
    <source>
        <dbReference type="Pfam" id="PF14766"/>
    </source>
</evidence>
<dbReference type="Pfam" id="PF14766">
    <property type="entry name" value="RPA_interact_N"/>
    <property type="match status" value="1"/>
</dbReference>
<dbReference type="InterPro" id="IPR028158">
    <property type="entry name" value="RPA_interact_N_dom"/>
</dbReference>
<evidence type="ECO:0000256" key="2">
    <source>
        <dbReference type="ARBA" id="ARBA00022723"/>
    </source>
</evidence>